<dbReference type="InterPro" id="IPR002781">
    <property type="entry name" value="TM_pro_TauE-like"/>
</dbReference>
<protein>
    <recommendedName>
        <fullName evidence="5">Probable membrane transporter protein</fullName>
    </recommendedName>
</protein>
<sequence>MALPAGDSICDMTSIIILFAVLATAFLSAVFGMAGGLILMGVLAALLPVPAAMVMHGAVQSVSNGWRAVLLRRYILWKSIGWYMVGSAGVALILLSFTFILPRPWLFIVLGLVPLIVWVPKSVFALDATKPGQGIACGVSVTGLNVIAGVSGPLLDTFYQNVEADRRSIVATKATTQVAAHGVKIAYYIAPALAAGEGGSFWLIAVAIPLSVIGTTLGAKMLDRMSEDVFRRWTKRLVTLIGAYYFVQGLWLLVG</sequence>
<comment type="similarity">
    <text evidence="5">Belongs to the 4-toluene sulfonate uptake permease (TSUP) (TC 2.A.102) family.</text>
</comment>
<evidence type="ECO:0000313" key="7">
    <source>
        <dbReference type="Proteomes" id="UP000286954"/>
    </source>
</evidence>
<dbReference type="GO" id="GO:0005886">
    <property type="term" value="C:plasma membrane"/>
    <property type="evidence" value="ECO:0007669"/>
    <property type="project" value="UniProtKB-SubCell"/>
</dbReference>
<feature type="transmembrane region" description="Helical" evidence="5">
    <location>
        <begin position="37"/>
        <end position="59"/>
    </location>
</feature>
<dbReference type="Proteomes" id="UP000286954">
    <property type="component" value="Chromosome"/>
</dbReference>
<keyword evidence="4 5" id="KW-0472">Membrane</keyword>
<feature type="transmembrane region" description="Helical" evidence="5">
    <location>
        <begin position="234"/>
        <end position="254"/>
    </location>
</feature>
<evidence type="ECO:0000256" key="4">
    <source>
        <dbReference type="ARBA" id="ARBA00023136"/>
    </source>
</evidence>
<gene>
    <name evidence="6" type="ORF">X907_0941</name>
</gene>
<dbReference type="Pfam" id="PF01925">
    <property type="entry name" value="TauE"/>
    <property type="match status" value="1"/>
</dbReference>
<dbReference type="KEGG" id="gak:X907_0941"/>
<evidence type="ECO:0000256" key="1">
    <source>
        <dbReference type="ARBA" id="ARBA00004141"/>
    </source>
</evidence>
<keyword evidence="2 5" id="KW-0812">Transmembrane</keyword>
<proteinExistence type="inferred from homology"/>
<organism evidence="6 7">
    <name type="scientific">Glycocaulis alkaliphilus</name>
    <dbReference type="NCBI Taxonomy" id="1434191"/>
    <lineage>
        <taxon>Bacteria</taxon>
        <taxon>Pseudomonadati</taxon>
        <taxon>Pseudomonadota</taxon>
        <taxon>Alphaproteobacteria</taxon>
        <taxon>Maricaulales</taxon>
        <taxon>Maricaulaceae</taxon>
        <taxon>Glycocaulis</taxon>
    </lineage>
</organism>
<dbReference type="AlphaFoldDB" id="A0A3T0E7V4"/>
<feature type="transmembrane region" description="Helical" evidence="5">
    <location>
        <begin position="135"/>
        <end position="155"/>
    </location>
</feature>
<name>A0A3T0E7V4_9PROT</name>
<keyword evidence="7" id="KW-1185">Reference proteome</keyword>
<evidence type="ECO:0000256" key="3">
    <source>
        <dbReference type="ARBA" id="ARBA00022989"/>
    </source>
</evidence>
<dbReference type="RefSeq" id="WP_233352524.1">
    <property type="nucleotide sequence ID" value="NZ_BMFB01000002.1"/>
</dbReference>
<reference evidence="6 7" key="1">
    <citation type="submission" date="2016-12" db="EMBL/GenBank/DDBJ databases">
        <title>The genome of dimorphic prosthecate Glycocaulis alkaliphilus 6b-8t, isolated from crude oil dictates its adaptability in petroleum environments.</title>
        <authorList>
            <person name="Wu X.-L."/>
            <person name="Geng S."/>
        </authorList>
    </citation>
    <scope>NUCLEOTIDE SEQUENCE [LARGE SCALE GENOMIC DNA]</scope>
    <source>
        <strain evidence="6 7">6B-8</strain>
    </source>
</reference>
<evidence type="ECO:0000313" key="6">
    <source>
        <dbReference type="EMBL" id="AZU03481.1"/>
    </source>
</evidence>
<feature type="transmembrane region" description="Helical" evidence="5">
    <location>
        <begin position="12"/>
        <end position="31"/>
    </location>
</feature>
<evidence type="ECO:0000256" key="2">
    <source>
        <dbReference type="ARBA" id="ARBA00022692"/>
    </source>
</evidence>
<accession>A0A3T0E7V4</accession>
<keyword evidence="5" id="KW-1003">Cell membrane</keyword>
<evidence type="ECO:0000256" key="5">
    <source>
        <dbReference type="RuleBase" id="RU363041"/>
    </source>
</evidence>
<feature type="transmembrane region" description="Helical" evidence="5">
    <location>
        <begin position="80"/>
        <end position="99"/>
    </location>
</feature>
<dbReference type="EMBL" id="CP018911">
    <property type="protein sequence ID" value="AZU03481.1"/>
    <property type="molecule type" value="Genomic_DNA"/>
</dbReference>
<comment type="subcellular location">
    <subcellularLocation>
        <location evidence="5">Cell membrane</location>
        <topology evidence="5">Multi-pass membrane protein</topology>
    </subcellularLocation>
    <subcellularLocation>
        <location evidence="1">Membrane</location>
        <topology evidence="1">Multi-pass membrane protein</topology>
    </subcellularLocation>
</comment>
<keyword evidence="3 5" id="KW-1133">Transmembrane helix</keyword>
<feature type="transmembrane region" description="Helical" evidence="5">
    <location>
        <begin position="105"/>
        <end position="123"/>
    </location>
</feature>
<feature type="transmembrane region" description="Helical" evidence="5">
    <location>
        <begin position="201"/>
        <end position="222"/>
    </location>
</feature>